<dbReference type="InterPro" id="IPR046341">
    <property type="entry name" value="SET_dom_sf"/>
</dbReference>
<reference evidence="15" key="1">
    <citation type="submission" date="2021-10" db="EMBL/GenBank/DDBJ databases">
        <title>Tropical sea cucumber genome reveals ecological adaptation and Cuvierian tubules defense mechanism.</title>
        <authorList>
            <person name="Chen T."/>
        </authorList>
    </citation>
    <scope>NUCLEOTIDE SEQUENCE</scope>
    <source>
        <strain evidence="15">Nanhai2018</strain>
        <tissue evidence="15">Muscle</tissue>
    </source>
</reference>
<feature type="region of interest" description="Disordered" evidence="12">
    <location>
        <begin position="475"/>
        <end position="598"/>
    </location>
</feature>
<evidence type="ECO:0000256" key="9">
    <source>
        <dbReference type="ARBA" id="ARBA00023163"/>
    </source>
</evidence>
<evidence type="ECO:0000256" key="1">
    <source>
        <dbReference type="ARBA" id="ARBA00004123"/>
    </source>
</evidence>
<evidence type="ECO:0000256" key="11">
    <source>
        <dbReference type="PROSITE-ProRule" id="PRU00042"/>
    </source>
</evidence>
<dbReference type="GO" id="GO:0008270">
    <property type="term" value="F:zinc ion binding"/>
    <property type="evidence" value="ECO:0007669"/>
    <property type="project" value="UniProtKB-KW"/>
</dbReference>
<dbReference type="Gene3D" id="2.170.270.10">
    <property type="entry name" value="SET domain"/>
    <property type="match status" value="1"/>
</dbReference>
<dbReference type="Gene3D" id="3.30.160.60">
    <property type="entry name" value="Classic Zinc Finger"/>
    <property type="match status" value="4"/>
</dbReference>
<dbReference type="AlphaFoldDB" id="A0A9Q0YQ03"/>
<evidence type="ECO:0000256" key="10">
    <source>
        <dbReference type="ARBA" id="ARBA00023242"/>
    </source>
</evidence>
<dbReference type="SUPFAM" id="SSF57667">
    <property type="entry name" value="beta-beta-alpha zinc fingers"/>
    <property type="match status" value="2"/>
</dbReference>
<accession>A0A9Q0YQ03</accession>
<keyword evidence="8" id="KW-0238">DNA-binding</keyword>
<feature type="compositionally biased region" description="Low complexity" evidence="12">
    <location>
        <begin position="499"/>
        <end position="512"/>
    </location>
</feature>
<proteinExistence type="inferred from homology"/>
<evidence type="ECO:0000256" key="7">
    <source>
        <dbReference type="ARBA" id="ARBA00023015"/>
    </source>
</evidence>
<dbReference type="PROSITE" id="PS50157">
    <property type="entry name" value="ZINC_FINGER_C2H2_2"/>
    <property type="match status" value="4"/>
</dbReference>
<keyword evidence="4" id="KW-0677">Repeat</keyword>
<evidence type="ECO:0000256" key="2">
    <source>
        <dbReference type="ARBA" id="ARBA00006991"/>
    </source>
</evidence>
<gene>
    <name evidence="15" type="ORF">HOLleu_31334</name>
</gene>
<feature type="region of interest" description="Disordered" evidence="12">
    <location>
        <begin position="286"/>
        <end position="324"/>
    </location>
</feature>
<keyword evidence="16" id="KW-1185">Reference proteome</keyword>
<dbReference type="FunFam" id="3.30.160.60:FF:000446">
    <property type="entry name" value="Zinc finger protein"/>
    <property type="match status" value="2"/>
</dbReference>
<keyword evidence="5 11" id="KW-0863">Zinc-finger</keyword>
<dbReference type="GO" id="GO:0000978">
    <property type="term" value="F:RNA polymerase II cis-regulatory region sequence-specific DNA binding"/>
    <property type="evidence" value="ECO:0007669"/>
    <property type="project" value="TreeGrafter"/>
</dbReference>
<dbReference type="GO" id="GO:0005634">
    <property type="term" value="C:nucleus"/>
    <property type="evidence" value="ECO:0007669"/>
    <property type="project" value="UniProtKB-SubCell"/>
</dbReference>
<keyword evidence="7" id="KW-0805">Transcription regulation</keyword>
<dbReference type="SMART" id="SM00317">
    <property type="entry name" value="SET"/>
    <property type="match status" value="1"/>
</dbReference>
<dbReference type="GO" id="GO:0045165">
    <property type="term" value="P:cell fate commitment"/>
    <property type="evidence" value="ECO:0007669"/>
    <property type="project" value="TreeGrafter"/>
</dbReference>
<feature type="region of interest" description="Disordered" evidence="12">
    <location>
        <begin position="24"/>
        <end position="47"/>
    </location>
</feature>
<dbReference type="InterPro" id="IPR044413">
    <property type="entry name" value="PRDM1_PR-SET"/>
</dbReference>
<feature type="domain" description="C2H2-type" evidence="13">
    <location>
        <begin position="420"/>
        <end position="447"/>
    </location>
</feature>
<keyword evidence="9" id="KW-0804">Transcription</keyword>
<dbReference type="SMART" id="SM00355">
    <property type="entry name" value="ZnF_C2H2"/>
    <property type="match status" value="4"/>
</dbReference>
<feature type="compositionally biased region" description="Basic and acidic residues" evidence="12">
    <location>
        <begin position="24"/>
        <end position="35"/>
    </location>
</feature>
<dbReference type="PANTHER" id="PTHR16515:SF59">
    <property type="entry name" value="PR DOMAIN ZINC FINGER PROTEIN 1"/>
    <property type="match status" value="1"/>
</dbReference>
<feature type="domain" description="C2H2-type" evidence="13">
    <location>
        <begin position="364"/>
        <end position="391"/>
    </location>
</feature>
<dbReference type="PROSITE" id="PS00028">
    <property type="entry name" value="ZINC_FINGER_C2H2_1"/>
    <property type="match status" value="4"/>
</dbReference>
<feature type="domain" description="C2H2-type" evidence="13">
    <location>
        <begin position="392"/>
        <end position="419"/>
    </location>
</feature>
<feature type="compositionally biased region" description="Polar residues" evidence="12">
    <location>
        <begin position="478"/>
        <end position="498"/>
    </location>
</feature>
<feature type="compositionally biased region" description="Acidic residues" evidence="12">
    <location>
        <begin position="532"/>
        <end position="542"/>
    </location>
</feature>
<feature type="compositionally biased region" description="Basic residues" evidence="12">
    <location>
        <begin position="301"/>
        <end position="312"/>
    </location>
</feature>
<evidence type="ECO:0000259" key="14">
    <source>
        <dbReference type="PROSITE" id="PS50280"/>
    </source>
</evidence>
<protein>
    <submittedName>
        <fullName evidence="15">PR domain zinc finger protein 1</fullName>
    </submittedName>
</protein>
<dbReference type="SUPFAM" id="SSF82199">
    <property type="entry name" value="SET domain"/>
    <property type="match status" value="1"/>
</dbReference>
<evidence type="ECO:0000256" key="12">
    <source>
        <dbReference type="SAM" id="MobiDB-lite"/>
    </source>
</evidence>
<keyword evidence="10" id="KW-0539">Nucleus</keyword>
<evidence type="ECO:0000256" key="3">
    <source>
        <dbReference type="ARBA" id="ARBA00022723"/>
    </source>
</evidence>
<feature type="compositionally biased region" description="Polar residues" evidence="12">
    <location>
        <begin position="543"/>
        <end position="556"/>
    </location>
</feature>
<dbReference type="CDD" id="cd19187">
    <property type="entry name" value="PR-SET_PRDM1"/>
    <property type="match status" value="1"/>
</dbReference>
<feature type="compositionally biased region" description="Polar residues" evidence="12">
    <location>
        <begin position="36"/>
        <end position="47"/>
    </location>
</feature>
<feature type="domain" description="C2H2-type" evidence="13">
    <location>
        <begin position="336"/>
        <end position="363"/>
    </location>
</feature>
<dbReference type="GO" id="GO:0005737">
    <property type="term" value="C:cytoplasm"/>
    <property type="evidence" value="ECO:0007669"/>
    <property type="project" value="TreeGrafter"/>
</dbReference>
<keyword evidence="3" id="KW-0479">Metal-binding</keyword>
<feature type="domain" description="SET" evidence="14">
    <location>
        <begin position="40"/>
        <end position="165"/>
    </location>
</feature>
<comment type="subcellular location">
    <subcellularLocation>
        <location evidence="1">Nucleus</location>
    </subcellularLocation>
</comment>
<dbReference type="PROSITE" id="PS50280">
    <property type="entry name" value="SET"/>
    <property type="match status" value="1"/>
</dbReference>
<evidence type="ECO:0000256" key="6">
    <source>
        <dbReference type="ARBA" id="ARBA00022833"/>
    </source>
</evidence>
<evidence type="ECO:0000256" key="8">
    <source>
        <dbReference type="ARBA" id="ARBA00023125"/>
    </source>
</evidence>
<dbReference type="FunFam" id="3.30.160.60:FF:001954">
    <property type="entry name" value="Zinc finger protein 787"/>
    <property type="match status" value="1"/>
</dbReference>
<evidence type="ECO:0000256" key="4">
    <source>
        <dbReference type="ARBA" id="ARBA00022737"/>
    </source>
</evidence>
<evidence type="ECO:0000313" key="16">
    <source>
        <dbReference type="Proteomes" id="UP001152320"/>
    </source>
</evidence>
<comment type="caution">
    <text evidence="15">The sequence shown here is derived from an EMBL/GenBank/DDBJ whole genome shotgun (WGS) entry which is preliminary data.</text>
</comment>
<dbReference type="FunFam" id="3.30.160.60:FF:001498">
    <property type="entry name" value="Zinc finger protein 404"/>
    <property type="match status" value="1"/>
</dbReference>
<dbReference type="PANTHER" id="PTHR16515">
    <property type="entry name" value="PR DOMAIN ZINC FINGER PROTEIN"/>
    <property type="match status" value="1"/>
</dbReference>
<organism evidence="15 16">
    <name type="scientific">Holothuria leucospilota</name>
    <name type="common">Black long sea cucumber</name>
    <name type="synonym">Mertensiothuria leucospilota</name>
    <dbReference type="NCBI Taxonomy" id="206669"/>
    <lineage>
        <taxon>Eukaryota</taxon>
        <taxon>Metazoa</taxon>
        <taxon>Echinodermata</taxon>
        <taxon>Eleutherozoa</taxon>
        <taxon>Echinozoa</taxon>
        <taxon>Holothuroidea</taxon>
        <taxon>Aspidochirotacea</taxon>
        <taxon>Aspidochirotida</taxon>
        <taxon>Holothuriidae</taxon>
        <taxon>Holothuria</taxon>
    </lineage>
</organism>
<dbReference type="Pfam" id="PF00096">
    <property type="entry name" value="zf-C2H2"/>
    <property type="match status" value="3"/>
</dbReference>
<evidence type="ECO:0000259" key="13">
    <source>
        <dbReference type="PROSITE" id="PS50157"/>
    </source>
</evidence>
<dbReference type="Pfam" id="PF21549">
    <property type="entry name" value="PRDM2_PR"/>
    <property type="match status" value="1"/>
</dbReference>
<dbReference type="InterPro" id="IPR050331">
    <property type="entry name" value="Zinc_finger"/>
</dbReference>
<dbReference type="GO" id="GO:0001227">
    <property type="term" value="F:DNA-binding transcription repressor activity, RNA polymerase II-specific"/>
    <property type="evidence" value="ECO:0007669"/>
    <property type="project" value="InterPro"/>
</dbReference>
<comment type="similarity">
    <text evidence="2">Belongs to the krueppel C2H2-type zinc-finger protein family.</text>
</comment>
<dbReference type="OrthoDB" id="7327383at2759"/>
<evidence type="ECO:0000256" key="5">
    <source>
        <dbReference type="ARBA" id="ARBA00022771"/>
    </source>
</evidence>
<keyword evidence="6" id="KW-0862">Zinc</keyword>
<dbReference type="InterPro" id="IPR001214">
    <property type="entry name" value="SET_dom"/>
</dbReference>
<name>A0A9Q0YQ03_HOLLE</name>
<dbReference type="EMBL" id="JAIZAY010000016">
    <property type="protein sequence ID" value="KAJ8026498.1"/>
    <property type="molecule type" value="Genomic_DNA"/>
</dbReference>
<dbReference type="InterPro" id="IPR036236">
    <property type="entry name" value="Znf_C2H2_sf"/>
</dbReference>
<sequence length="615" mass="69721">MGYEQSETPWNDLEESEYEKRTIYVVPDRRPESAQKGETTPTSISSLPRNLKFRSREGDDLITGVVAAEHIPRGCKFGPLTGKIYRPEEVPLDAEMKYFWRIYKADKFIHYIDGFDCEMSNWMRHIRPAHGQMEQNLVACQSGTDIFFYTIRPITRGEELLVWYCREFAKRLELPITDELHGREFPVLSSEETALDFSSKYNKRTSHRTSVSPIAQHAIKNGVMSPITAESIATFDPPSPSYVVNRQSDHLASSIGRSRLSTASFTHHGFAYPPSSLPSIEYMEVAHPDGSSTQPSSYPSKRTKQRGTKKGGNRPSYGHKSLDYQLPRDENGKIKYECNVCFRTFGQLSNLKVHLRIHNNERPFKCEICSRGFTQYAHLEKHRLVHTGERPYACSICSKRFSSSSNLKTHQRLHSGVKPYSCDKCPMKFSQHVHLKLHKKSHEEESYSQVSGQIRKSPKNYGGSFTEGVVDYYGQGDNKVNPSQRSLSMPTTHAQDTKSISSAASTSSEISTHLLNPLTIDERDFPKGESSAGEDDVFEGEETTNGSSDHSPSMTDQRGDYYNGGEYINGFQSDEEPIHEQTKMSVDEQKISDRPNSVSKLEDVLQKIRDKATKC</sequence>
<evidence type="ECO:0000313" key="15">
    <source>
        <dbReference type="EMBL" id="KAJ8026498.1"/>
    </source>
</evidence>
<feature type="compositionally biased region" description="Basic and acidic residues" evidence="12">
    <location>
        <begin position="576"/>
        <end position="593"/>
    </location>
</feature>
<dbReference type="InterPro" id="IPR013087">
    <property type="entry name" value="Znf_C2H2_type"/>
</dbReference>
<feature type="compositionally biased region" description="Polar residues" evidence="12">
    <location>
        <begin position="290"/>
        <end position="300"/>
    </location>
</feature>
<dbReference type="Proteomes" id="UP001152320">
    <property type="component" value="Chromosome 16"/>
</dbReference>
<feature type="region of interest" description="Disordered" evidence="12">
    <location>
        <begin position="440"/>
        <end position="461"/>
    </location>
</feature>